<keyword evidence="10" id="KW-0732">Signal</keyword>
<dbReference type="Gene3D" id="2.170.130.10">
    <property type="entry name" value="TonB-dependent receptor, plug domain"/>
    <property type="match status" value="1"/>
</dbReference>
<comment type="subcellular location">
    <subcellularLocation>
        <location evidence="1 8">Cell outer membrane</location>
        <topology evidence="1 8">Multi-pass membrane protein</topology>
    </subcellularLocation>
</comment>
<dbReference type="GO" id="GO:0009279">
    <property type="term" value="C:cell outer membrane"/>
    <property type="evidence" value="ECO:0007669"/>
    <property type="project" value="UniProtKB-SubCell"/>
</dbReference>
<keyword evidence="6 8" id="KW-0472">Membrane</keyword>
<evidence type="ECO:0000256" key="4">
    <source>
        <dbReference type="ARBA" id="ARBA00022692"/>
    </source>
</evidence>
<feature type="chain" id="PRO_5014986915" evidence="10">
    <location>
        <begin position="24"/>
        <end position="717"/>
    </location>
</feature>
<keyword evidence="4 8" id="KW-0812">Transmembrane</keyword>
<dbReference type="RefSeq" id="WP_100369791.1">
    <property type="nucleotide sequence ID" value="NZ_PGTY01000005.1"/>
</dbReference>
<dbReference type="AlphaFoldDB" id="A0A2M8W069"/>
<evidence type="ECO:0000259" key="11">
    <source>
        <dbReference type="Pfam" id="PF00593"/>
    </source>
</evidence>
<dbReference type="CDD" id="cd01347">
    <property type="entry name" value="ligand_gated_channel"/>
    <property type="match status" value="1"/>
</dbReference>
<dbReference type="PROSITE" id="PS52016">
    <property type="entry name" value="TONB_DEPENDENT_REC_3"/>
    <property type="match status" value="1"/>
</dbReference>
<keyword evidence="14" id="KW-1185">Reference proteome</keyword>
<sequence length="717" mass="77089">MTFARLLLGIAPGALCVAGPLAAQEAEEPFALGEIVIEALRTGATESAIPGTVQVIEAEQIEAQAQSGKTLPTIISDLVPGLAPANGTIGGASQTLRGRTTQILIDGIARTSELRGFDRELAMIDPASIARIEVVKGSTARYGNGATGGIINIVTNKADTDTTQTTVSTNLSFQEADSDTFSYGGSFSHERRVGELGLRIELSNEYNGLSFDGSGDRIPADPLLGQGDDQDSTRSAIGFAADWTRGAHEFEFRLDAYAFEQDIDFFSDYDTSPVSVGENPYTGEPVSDEGRTAKLTYRNAEFALGELEVSAFATDIERRSAFTEPSVVNSQYYADGAGSTEQDPDSQSELFTTTYGLDATVRSPADWIGAEATLTWGLDIGRDEVEQQLLDGTDVIAPMVQDSLAAFAQLDVPLGERWEISTGLRAERFWLSVSDFTRPDSVFLSGTTAVALPAVDVIGGDFEYDAVVGNIGAVFHATPTVDLYGGFSQGFSIPDVGAFTRRAAAENPFLAGQTVSYADIGPDAQIVNTWQLGTRYNNAAWRVDVSAYYSTSDEGTVFDSSTNTITQQKERIWGAEATADYKIREDWSLGTNIAFVEGEYDDDQDGSIDSWLPNSRIPSTYTARLYTTKNFDNGLILSGEAVYASGRDKSDYPELDDTTTINASGSYPLGAGRVTLGVTNLFDTYQFNPTASSVRENPDIIVAEEGRRISLDYTVSF</sequence>
<evidence type="ECO:0000313" key="14">
    <source>
        <dbReference type="Proteomes" id="UP000228531"/>
    </source>
</evidence>
<dbReference type="PANTHER" id="PTHR30069">
    <property type="entry name" value="TONB-DEPENDENT OUTER MEMBRANE RECEPTOR"/>
    <property type="match status" value="1"/>
</dbReference>
<evidence type="ECO:0000256" key="6">
    <source>
        <dbReference type="ARBA" id="ARBA00023136"/>
    </source>
</evidence>
<evidence type="ECO:0000256" key="8">
    <source>
        <dbReference type="PROSITE-ProRule" id="PRU01360"/>
    </source>
</evidence>
<dbReference type="Proteomes" id="UP000228531">
    <property type="component" value="Unassembled WGS sequence"/>
</dbReference>
<dbReference type="EMBL" id="PGTY01000005">
    <property type="protein sequence ID" value="PJI84316.1"/>
    <property type="molecule type" value="Genomic_DNA"/>
</dbReference>
<feature type="domain" description="TonB-dependent receptor plug" evidence="12">
    <location>
        <begin position="47"/>
        <end position="150"/>
    </location>
</feature>
<evidence type="ECO:0000259" key="12">
    <source>
        <dbReference type="Pfam" id="PF07715"/>
    </source>
</evidence>
<evidence type="ECO:0000256" key="10">
    <source>
        <dbReference type="SAM" id="SignalP"/>
    </source>
</evidence>
<feature type="signal peptide" evidence="10">
    <location>
        <begin position="1"/>
        <end position="23"/>
    </location>
</feature>
<dbReference type="GO" id="GO:0044718">
    <property type="term" value="P:siderophore transmembrane transport"/>
    <property type="evidence" value="ECO:0007669"/>
    <property type="project" value="TreeGrafter"/>
</dbReference>
<evidence type="ECO:0000256" key="2">
    <source>
        <dbReference type="ARBA" id="ARBA00022448"/>
    </source>
</evidence>
<dbReference type="Pfam" id="PF00593">
    <property type="entry name" value="TonB_dep_Rec_b-barrel"/>
    <property type="match status" value="1"/>
</dbReference>
<evidence type="ECO:0000313" key="13">
    <source>
        <dbReference type="EMBL" id="PJI84316.1"/>
    </source>
</evidence>
<dbReference type="SUPFAM" id="SSF56935">
    <property type="entry name" value="Porins"/>
    <property type="match status" value="1"/>
</dbReference>
<name>A0A2M8W069_9RHOB</name>
<comment type="similarity">
    <text evidence="8 9">Belongs to the TonB-dependent receptor family.</text>
</comment>
<dbReference type="InterPro" id="IPR036942">
    <property type="entry name" value="Beta-barrel_TonB_sf"/>
</dbReference>
<feature type="domain" description="TonB-dependent receptor-like beta-barrel" evidence="11">
    <location>
        <begin position="288"/>
        <end position="681"/>
    </location>
</feature>
<dbReference type="InterPro" id="IPR012910">
    <property type="entry name" value="Plug_dom"/>
</dbReference>
<evidence type="ECO:0000256" key="9">
    <source>
        <dbReference type="RuleBase" id="RU003357"/>
    </source>
</evidence>
<dbReference type="Gene3D" id="2.40.170.20">
    <property type="entry name" value="TonB-dependent receptor, beta-barrel domain"/>
    <property type="match status" value="1"/>
</dbReference>
<keyword evidence="13" id="KW-0675">Receptor</keyword>
<accession>A0A2M8W069</accession>
<dbReference type="OrthoDB" id="9760333at2"/>
<organism evidence="13 14">
    <name type="scientific">Yoonia maricola</name>
    <dbReference type="NCBI Taxonomy" id="420999"/>
    <lineage>
        <taxon>Bacteria</taxon>
        <taxon>Pseudomonadati</taxon>
        <taxon>Pseudomonadota</taxon>
        <taxon>Alphaproteobacteria</taxon>
        <taxon>Rhodobacterales</taxon>
        <taxon>Paracoccaceae</taxon>
        <taxon>Yoonia</taxon>
    </lineage>
</organism>
<proteinExistence type="inferred from homology"/>
<evidence type="ECO:0000256" key="3">
    <source>
        <dbReference type="ARBA" id="ARBA00022452"/>
    </source>
</evidence>
<gene>
    <name evidence="13" type="ORF">BC777_3858</name>
</gene>
<dbReference type="GO" id="GO:0015344">
    <property type="term" value="F:siderophore uptake transmembrane transporter activity"/>
    <property type="evidence" value="ECO:0007669"/>
    <property type="project" value="TreeGrafter"/>
</dbReference>
<evidence type="ECO:0000256" key="5">
    <source>
        <dbReference type="ARBA" id="ARBA00023077"/>
    </source>
</evidence>
<keyword evidence="3 8" id="KW-1134">Transmembrane beta strand</keyword>
<keyword evidence="7 8" id="KW-0998">Cell outer membrane</keyword>
<dbReference type="InterPro" id="IPR037066">
    <property type="entry name" value="Plug_dom_sf"/>
</dbReference>
<keyword evidence="5 9" id="KW-0798">TonB box</keyword>
<comment type="caution">
    <text evidence="13">The sequence shown here is derived from an EMBL/GenBank/DDBJ whole genome shotgun (WGS) entry which is preliminary data.</text>
</comment>
<protein>
    <submittedName>
        <fullName evidence="13">Iron complex outermembrane receptor protein</fullName>
    </submittedName>
</protein>
<dbReference type="Pfam" id="PF07715">
    <property type="entry name" value="Plug"/>
    <property type="match status" value="1"/>
</dbReference>
<dbReference type="InterPro" id="IPR000531">
    <property type="entry name" value="Beta-barrel_TonB"/>
</dbReference>
<evidence type="ECO:0000256" key="1">
    <source>
        <dbReference type="ARBA" id="ARBA00004571"/>
    </source>
</evidence>
<dbReference type="PANTHER" id="PTHR30069:SF42">
    <property type="entry name" value="FERRIC AEROBACTIN RECEPTOR"/>
    <property type="match status" value="1"/>
</dbReference>
<dbReference type="InterPro" id="IPR039426">
    <property type="entry name" value="TonB-dep_rcpt-like"/>
</dbReference>
<reference evidence="13 14" key="1">
    <citation type="submission" date="2017-11" db="EMBL/GenBank/DDBJ databases">
        <title>Genomic Encyclopedia of Archaeal and Bacterial Type Strains, Phase II (KMG-II): From Individual Species to Whole Genera.</title>
        <authorList>
            <person name="Goeker M."/>
        </authorList>
    </citation>
    <scope>NUCLEOTIDE SEQUENCE [LARGE SCALE GENOMIC DNA]</scope>
    <source>
        <strain evidence="13 14">DSM 29128</strain>
    </source>
</reference>
<evidence type="ECO:0000256" key="7">
    <source>
        <dbReference type="ARBA" id="ARBA00023237"/>
    </source>
</evidence>
<keyword evidence="2 8" id="KW-0813">Transport</keyword>